<dbReference type="GO" id="GO:0000978">
    <property type="term" value="F:RNA polymerase II cis-regulatory region sequence-specific DNA binding"/>
    <property type="evidence" value="ECO:0007669"/>
    <property type="project" value="TreeGrafter"/>
</dbReference>
<keyword evidence="4" id="KW-0238">DNA-binding</keyword>
<dbReference type="SUPFAM" id="SSF46689">
    <property type="entry name" value="Homeodomain-like"/>
    <property type="match status" value="2"/>
</dbReference>
<evidence type="ECO:0000256" key="5">
    <source>
        <dbReference type="ARBA" id="ARBA00023163"/>
    </source>
</evidence>
<dbReference type="SMART" id="SM00717">
    <property type="entry name" value="SANT"/>
    <property type="match status" value="3"/>
</dbReference>
<dbReference type="PROSITE" id="PS51294">
    <property type="entry name" value="HTH_MYB"/>
    <property type="match status" value="3"/>
</dbReference>
<feature type="region of interest" description="Disordered" evidence="7">
    <location>
        <begin position="430"/>
        <end position="454"/>
    </location>
</feature>
<evidence type="ECO:0000256" key="4">
    <source>
        <dbReference type="ARBA" id="ARBA00023125"/>
    </source>
</evidence>
<evidence type="ECO:0000259" key="8">
    <source>
        <dbReference type="PROSITE" id="PS50090"/>
    </source>
</evidence>
<feature type="domain" description="Myb-like" evidence="8">
    <location>
        <begin position="70"/>
        <end position="121"/>
    </location>
</feature>
<dbReference type="CDD" id="cd00167">
    <property type="entry name" value="SANT"/>
    <property type="match status" value="3"/>
</dbReference>
<dbReference type="InterPro" id="IPR015395">
    <property type="entry name" value="C-myb_C"/>
</dbReference>
<dbReference type="PANTHER" id="PTHR45614">
    <property type="entry name" value="MYB PROTEIN-RELATED"/>
    <property type="match status" value="1"/>
</dbReference>
<dbReference type="GO" id="GO:0000981">
    <property type="term" value="F:DNA-binding transcription factor activity, RNA polymerase II-specific"/>
    <property type="evidence" value="ECO:0007669"/>
    <property type="project" value="TreeGrafter"/>
</dbReference>
<dbReference type="Pfam" id="PF09316">
    <property type="entry name" value="Cmyb_C"/>
    <property type="match status" value="1"/>
</dbReference>
<sequence>MSDESALEDRAASIRVNGPKSINKGRWSKEEDGRLKLLVDEYQERWEIISKHFPDRSDIQCQQRWQKVVNPELVKGPWTKEEDEKVVELVQKYGPKKWTLIARHLKGRIGKQCRERWHNHLNPNIKKTAWTEAEDQIIYQAHREWGNQWAKIAKLLPGRTDNAIKNHWNSTMRRKYEVDEEPRDGRRSKKRAQQSVEKAVQKEDTTKGIPREGNCIKREKHYEMPSLIDEIQPGPVLHSVSSISNADFSQLAPQMTGTLELYKNDWSPSECYEAISTHSSNGFSQPGPSPGPLPSPSLQKLTSQHLDPNMLSFETEFDLQSPPQSHEQLNTNLSPLNKCLDVDMLVNETSPIQLGSVADEGFSDVNVMDYVPSDESLSPSKEFSLDKLNIGFRFDGQCVDSTEKSTSQDLISITPCALDVASKITSPPILRRGQRKRVKSEHSDTSLTSDYILPDHSMPSGDMDISSCHFPVFKEEPKTPIKNPCTPIKPLPFSPSQFLNNFSSQNLFDVGLASTPVKRSNVPAQSTPLKNIENSPGLLCTPTPLPLRQTQNTPNRVLNASNTPRTPTPFKKAWAELEKKSGAVKLMPLTPTRLVEDITEFIKKEQILSDSQYESDASWSYSSFHSSLQESGYQTQKRRGACVGKENTQSSKRVRKALAQSWSTPGNITVPGVTEVLNTPNKLLGQDTSVMFSPPSILPDDSLLSVTTYSPCQRLPSNTKVNVKWEMVAYGKTQDQLDLTKQAHMYLDQYTLQPGALDL</sequence>
<dbReference type="InterPro" id="IPR017930">
    <property type="entry name" value="Myb_dom"/>
</dbReference>
<dbReference type="PANTHER" id="PTHR45614:SF25">
    <property type="entry name" value="MYB PROTEIN"/>
    <property type="match status" value="1"/>
</dbReference>
<evidence type="ECO:0000259" key="9">
    <source>
        <dbReference type="PROSITE" id="PS51294"/>
    </source>
</evidence>
<dbReference type="Proteomes" id="UP001378592">
    <property type="component" value="Unassembled WGS sequence"/>
</dbReference>
<protein>
    <recommendedName>
        <fullName evidence="12">Myb-related protein A</fullName>
    </recommendedName>
</protein>
<proteinExistence type="predicted"/>
<evidence type="ECO:0008006" key="12">
    <source>
        <dbReference type="Google" id="ProtNLM"/>
    </source>
</evidence>
<keyword evidence="6" id="KW-0539">Nucleus</keyword>
<dbReference type="Pfam" id="PF13921">
    <property type="entry name" value="Myb_DNA-bind_6"/>
    <property type="match status" value="1"/>
</dbReference>
<evidence type="ECO:0000256" key="6">
    <source>
        <dbReference type="ARBA" id="ARBA00023242"/>
    </source>
</evidence>
<dbReference type="Pfam" id="PF00249">
    <property type="entry name" value="Myb_DNA-binding"/>
    <property type="match status" value="1"/>
</dbReference>
<keyword evidence="11" id="KW-1185">Reference proteome</keyword>
<comment type="subcellular location">
    <subcellularLocation>
        <location evidence="1">Nucleus</location>
    </subcellularLocation>
</comment>
<feature type="domain" description="HTH myb-type" evidence="9">
    <location>
        <begin position="20"/>
        <end position="69"/>
    </location>
</feature>
<organism evidence="10 11">
    <name type="scientific">Gryllus longicercus</name>
    <dbReference type="NCBI Taxonomy" id="2509291"/>
    <lineage>
        <taxon>Eukaryota</taxon>
        <taxon>Metazoa</taxon>
        <taxon>Ecdysozoa</taxon>
        <taxon>Arthropoda</taxon>
        <taxon>Hexapoda</taxon>
        <taxon>Insecta</taxon>
        <taxon>Pterygota</taxon>
        <taxon>Neoptera</taxon>
        <taxon>Polyneoptera</taxon>
        <taxon>Orthoptera</taxon>
        <taxon>Ensifera</taxon>
        <taxon>Gryllidea</taxon>
        <taxon>Grylloidea</taxon>
        <taxon>Gryllidae</taxon>
        <taxon>Gryllinae</taxon>
        <taxon>Gryllus</taxon>
    </lineage>
</organism>
<feature type="domain" description="HTH myb-type" evidence="9">
    <location>
        <begin position="70"/>
        <end position="125"/>
    </location>
</feature>
<evidence type="ECO:0000256" key="2">
    <source>
        <dbReference type="ARBA" id="ARBA00022737"/>
    </source>
</evidence>
<dbReference type="FunFam" id="1.10.10.60:FF:000010">
    <property type="entry name" value="Transcriptional activator Myb isoform A"/>
    <property type="match status" value="1"/>
</dbReference>
<dbReference type="Gene3D" id="1.10.10.60">
    <property type="entry name" value="Homeodomain-like"/>
    <property type="match status" value="3"/>
</dbReference>
<evidence type="ECO:0000313" key="11">
    <source>
        <dbReference type="Proteomes" id="UP001378592"/>
    </source>
</evidence>
<dbReference type="FunFam" id="1.10.10.60:FF:000016">
    <property type="entry name" value="Transcriptional activator Myb isoform A"/>
    <property type="match status" value="1"/>
</dbReference>
<dbReference type="InterPro" id="IPR009057">
    <property type="entry name" value="Homeodomain-like_sf"/>
</dbReference>
<gene>
    <name evidence="10" type="ORF">R5R35_002167</name>
</gene>
<dbReference type="GO" id="GO:0005634">
    <property type="term" value="C:nucleus"/>
    <property type="evidence" value="ECO:0007669"/>
    <property type="project" value="UniProtKB-SubCell"/>
</dbReference>
<name>A0AAN9VBT1_9ORTH</name>
<evidence type="ECO:0000256" key="1">
    <source>
        <dbReference type="ARBA" id="ARBA00004123"/>
    </source>
</evidence>
<feature type="region of interest" description="Disordered" evidence="7">
    <location>
        <begin position="277"/>
        <end position="301"/>
    </location>
</feature>
<feature type="domain" description="Myb-like" evidence="8">
    <location>
        <begin position="122"/>
        <end position="172"/>
    </location>
</feature>
<dbReference type="EMBL" id="JAZDUA010000290">
    <property type="protein sequence ID" value="KAK7862030.1"/>
    <property type="molecule type" value="Genomic_DNA"/>
</dbReference>
<reference evidence="10 11" key="1">
    <citation type="submission" date="2024-03" db="EMBL/GenBank/DDBJ databases">
        <title>The genome assembly and annotation of the cricket Gryllus longicercus Weissman &amp; Gray.</title>
        <authorList>
            <person name="Szrajer S."/>
            <person name="Gray D."/>
            <person name="Ylla G."/>
        </authorList>
    </citation>
    <scope>NUCLEOTIDE SEQUENCE [LARGE SCALE GENOMIC DNA]</scope>
    <source>
        <strain evidence="10">DAG 2021-001</strain>
        <tissue evidence="10">Whole body minus gut</tissue>
    </source>
</reference>
<accession>A0AAN9VBT1</accession>
<feature type="region of interest" description="Disordered" evidence="7">
    <location>
        <begin position="630"/>
        <end position="649"/>
    </location>
</feature>
<feature type="region of interest" description="Disordered" evidence="7">
    <location>
        <begin position="546"/>
        <end position="569"/>
    </location>
</feature>
<dbReference type="AlphaFoldDB" id="A0AAN9VBT1"/>
<dbReference type="PROSITE" id="PS50090">
    <property type="entry name" value="MYB_LIKE"/>
    <property type="match status" value="3"/>
</dbReference>
<comment type="caution">
    <text evidence="10">The sequence shown here is derived from an EMBL/GenBank/DDBJ whole genome shotgun (WGS) entry which is preliminary data.</text>
</comment>
<dbReference type="InterPro" id="IPR050560">
    <property type="entry name" value="MYB_TF"/>
</dbReference>
<feature type="compositionally biased region" description="Basic and acidic residues" evidence="7">
    <location>
        <begin position="199"/>
        <end position="211"/>
    </location>
</feature>
<feature type="region of interest" description="Disordered" evidence="7">
    <location>
        <begin position="175"/>
        <end position="211"/>
    </location>
</feature>
<dbReference type="InterPro" id="IPR001005">
    <property type="entry name" value="SANT/Myb"/>
</dbReference>
<keyword evidence="5" id="KW-0804">Transcription</keyword>
<evidence type="ECO:0000256" key="7">
    <source>
        <dbReference type="SAM" id="MobiDB-lite"/>
    </source>
</evidence>
<keyword evidence="2" id="KW-0677">Repeat</keyword>
<evidence type="ECO:0000256" key="3">
    <source>
        <dbReference type="ARBA" id="ARBA00023015"/>
    </source>
</evidence>
<feature type="domain" description="Myb-like" evidence="8">
    <location>
        <begin position="19"/>
        <end position="69"/>
    </location>
</feature>
<feature type="domain" description="HTH myb-type" evidence="9">
    <location>
        <begin position="126"/>
        <end position="176"/>
    </location>
</feature>
<keyword evidence="3" id="KW-0805">Transcription regulation</keyword>
<evidence type="ECO:0000313" key="10">
    <source>
        <dbReference type="EMBL" id="KAK7862030.1"/>
    </source>
</evidence>
<feature type="compositionally biased region" description="Polar residues" evidence="7">
    <location>
        <begin position="555"/>
        <end position="565"/>
    </location>
</feature>